<comment type="caution">
    <text evidence="9">The sequence shown here is derived from an EMBL/GenBank/DDBJ whole genome shotgun (WGS) entry which is preliminary data.</text>
</comment>
<evidence type="ECO:0000313" key="10">
    <source>
        <dbReference type="Proteomes" id="UP001139366"/>
    </source>
</evidence>
<evidence type="ECO:0000259" key="8">
    <source>
        <dbReference type="PROSITE" id="PS50109"/>
    </source>
</evidence>
<dbReference type="Gene3D" id="1.10.287.130">
    <property type="match status" value="1"/>
</dbReference>
<dbReference type="EMBL" id="JAINUY010000001">
    <property type="protein sequence ID" value="MBZ4033241.1"/>
    <property type="molecule type" value="Genomic_DNA"/>
</dbReference>
<evidence type="ECO:0000256" key="3">
    <source>
        <dbReference type="ARBA" id="ARBA00022553"/>
    </source>
</evidence>
<dbReference type="Gene3D" id="3.30.565.10">
    <property type="entry name" value="Histidine kinase-like ATPase, C-terminal domain"/>
    <property type="match status" value="1"/>
</dbReference>
<dbReference type="InterPro" id="IPR036890">
    <property type="entry name" value="HATPase_C_sf"/>
</dbReference>
<dbReference type="Proteomes" id="UP001139366">
    <property type="component" value="Unassembled WGS sequence"/>
</dbReference>
<dbReference type="PANTHER" id="PTHR45453:SF1">
    <property type="entry name" value="PHOSPHATE REGULON SENSOR PROTEIN PHOR"/>
    <property type="match status" value="1"/>
</dbReference>
<dbReference type="SUPFAM" id="SSF55874">
    <property type="entry name" value="ATPase domain of HSP90 chaperone/DNA topoisomerase II/histidine kinase"/>
    <property type="match status" value="1"/>
</dbReference>
<dbReference type="SUPFAM" id="SSF47384">
    <property type="entry name" value="Homodimeric domain of signal transducing histidine kinase"/>
    <property type="match status" value="1"/>
</dbReference>
<dbReference type="PANTHER" id="PTHR45453">
    <property type="entry name" value="PHOSPHATE REGULON SENSOR PROTEIN PHOR"/>
    <property type="match status" value="1"/>
</dbReference>
<dbReference type="InterPro" id="IPR004358">
    <property type="entry name" value="Sig_transdc_His_kin-like_C"/>
</dbReference>
<dbReference type="SMART" id="SM00387">
    <property type="entry name" value="HATPase_c"/>
    <property type="match status" value="1"/>
</dbReference>
<feature type="transmembrane region" description="Helical" evidence="7">
    <location>
        <begin position="9"/>
        <end position="27"/>
    </location>
</feature>
<dbReference type="CDD" id="cd00075">
    <property type="entry name" value="HATPase"/>
    <property type="match status" value="1"/>
</dbReference>
<protein>
    <recommendedName>
        <fullName evidence="2">histidine kinase</fullName>
        <ecNumber evidence="2">2.7.13.3</ecNumber>
    </recommendedName>
</protein>
<feature type="domain" description="Histidine kinase" evidence="8">
    <location>
        <begin position="204"/>
        <end position="421"/>
    </location>
</feature>
<dbReference type="InterPro" id="IPR050351">
    <property type="entry name" value="BphY/WalK/GraS-like"/>
</dbReference>
<gene>
    <name evidence="9" type="ORF">K6T82_00560</name>
</gene>
<dbReference type="PROSITE" id="PS50109">
    <property type="entry name" value="HIS_KIN"/>
    <property type="match status" value="1"/>
</dbReference>
<dbReference type="SMART" id="SM00388">
    <property type="entry name" value="HisKA"/>
    <property type="match status" value="1"/>
</dbReference>
<proteinExistence type="predicted"/>
<sequence length="421" mass="49100">MKINKLNSIIILGLVAIISILVAQLLWTKEAFTIEQKKLSQKAHIALLEVAKKLYEGTNHELPVQNPVQKIANDYYIVNVDNEFEPDILEFYLKTEFKKMNITTDFEYAMYNCQSDEMIYGDYISLSKKKAECKKTVYFPKHKNLVYYFAVRFPNETTYLFSSMRFWFILSTALILILLIYVYSIFTLLQHKKYSELQRDFINNMTHEFKTPLASILIASKYLIEQKPIKEDKKLYTYTDIIINQGNKLNGHIEKILDIAKSDYTPLELKKESILIVPIIEEAIENIKLKYPEASINIEAVSNEYLIETDIFHFGNLVYNLLDNAIKYCNEKPEVTIKITEDNNCLKLEFTDNGIGINPKKISFIFDKFYRVQNEKSNEVNGFGLGLYYVKEICSLQNWKIKAENNPEKGVTLTLSIPYKK</sequence>
<organism evidence="9 10">
    <name type="scientific">Flavobacterium potami</name>
    <dbReference type="NCBI Taxonomy" id="2872310"/>
    <lineage>
        <taxon>Bacteria</taxon>
        <taxon>Pseudomonadati</taxon>
        <taxon>Bacteroidota</taxon>
        <taxon>Flavobacteriia</taxon>
        <taxon>Flavobacteriales</taxon>
        <taxon>Flavobacteriaceae</taxon>
        <taxon>Flavobacterium</taxon>
    </lineage>
</organism>
<evidence type="ECO:0000256" key="5">
    <source>
        <dbReference type="ARBA" id="ARBA00022777"/>
    </source>
</evidence>
<dbReference type="GO" id="GO:0004721">
    <property type="term" value="F:phosphoprotein phosphatase activity"/>
    <property type="evidence" value="ECO:0007669"/>
    <property type="project" value="TreeGrafter"/>
</dbReference>
<dbReference type="GO" id="GO:0000155">
    <property type="term" value="F:phosphorelay sensor kinase activity"/>
    <property type="evidence" value="ECO:0007669"/>
    <property type="project" value="InterPro"/>
</dbReference>
<dbReference type="Pfam" id="PF02518">
    <property type="entry name" value="HATPase_c"/>
    <property type="match status" value="1"/>
</dbReference>
<dbReference type="InterPro" id="IPR003661">
    <property type="entry name" value="HisK_dim/P_dom"/>
</dbReference>
<dbReference type="InterPro" id="IPR005467">
    <property type="entry name" value="His_kinase_dom"/>
</dbReference>
<dbReference type="InterPro" id="IPR003594">
    <property type="entry name" value="HATPase_dom"/>
</dbReference>
<reference evidence="9 10" key="1">
    <citation type="journal article" date="2023" name="Antonie Van Leeuwenhoek">
        <title>Flavobacterium potami sp. nov., a multi-metal resistance genes harbouring bacterium isolated from shallow river silt.</title>
        <authorList>
            <person name="Li S."/>
            <person name="Mao S."/>
            <person name="Mu W."/>
            <person name="Guo B."/>
            <person name="Li C."/>
            <person name="Zhu Q."/>
            <person name="Hou X."/>
            <person name="Zhao Y."/>
            <person name="Wei S."/>
            <person name="Liu H."/>
            <person name="Liu A."/>
        </authorList>
    </citation>
    <scope>NUCLEOTIDE SEQUENCE [LARGE SCALE GENOMIC DNA]</scope>
    <source>
        <strain evidence="9 10">17A</strain>
    </source>
</reference>
<keyword evidence="7" id="KW-0812">Transmembrane</keyword>
<evidence type="ECO:0000256" key="6">
    <source>
        <dbReference type="ARBA" id="ARBA00023012"/>
    </source>
</evidence>
<dbReference type="CDD" id="cd00082">
    <property type="entry name" value="HisKA"/>
    <property type="match status" value="1"/>
</dbReference>
<keyword evidence="3" id="KW-0597">Phosphoprotein</keyword>
<accession>A0A9X1H6Y3</accession>
<dbReference type="EC" id="2.7.13.3" evidence="2"/>
<dbReference type="RefSeq" id="WP_223704080.1">
    <property type="nucleotide sequence ID" value="NZ_JAINUY010000001.1"/>
</dbReference>
<dbReference type="Pfam" id="PF00512">
    <property type="entry name" value="HisKA"/>
    <property type="match status" value="1"/>
</dbReference>
<keyword evidence="5 9" id="KW-0418">Kinase</keyword>
<keyword evidence="10" id="KW-1185">Reference proteome</keyword>
<dbReference type="InterPro" id="IPR036097">
    <property type="entry name" value="HisK_dim/P_sf"/>
</dbReference>
<dbReference type="AlphaFoldDB" id="A0A9X1H6Y3"/>
<keyword evidence="6" id="KW-0902">Two-component regulatory system</keyword>
<evidence type="ECO:0000256" key="4">
    <source>
        <dbReference type="ARBA" id="ARBA00022679"/>
    </source>
</evidence>
<evidence type="ECO:0000256" key="2">
    <source>
        <dbReference type="ARBA" id="ARBA00012438"/>
    </source>
</evidence>
<keyword evidence="4" id="KW-0808">Transferase</keyword>
<evidence type="ECO:0000256" key="7">
    <source>
        <dbReference type="SAM" id="Phobius"/>
    </source>
</evidence>
<keyword evidence="7" id="KW-1133">Transmembrane helix</keyword>
<evidence type="ECO:0000313" key="9">
    <source>
        <dbReference type="EMBL" id="MBZ4033241.1"/>
    </source>
</evidence>
<dbReference type="PRINTS" id="PR00344">
    <property type="entry name" value="BCTRLSENSOR"/>
</dbReference>
<name>A0A9X1H6Y3_9FLAO</name>
<evidence type="ECO:0000256" key="1">
    <source>
        <dbReference type="ARBA" id="ARBA00000085"/>
    </source>
</evidence>
<dbReference type="GO" id="GO:0016036">
    <property type="term" value="P:cellular response to phosphate starvation"/>
    <property type="evidence" value="ECO:0007669"/>
    <property type="project" value="TreeGrafter"/>
</dbReference>
<feature type="transmembrane region" description="Helical" evidence="7">
    <location>
        <begin position="166"/>
        <end position="189"/>
    </location>
</feature>
<comment type="catalytic activity">
    <reaction evidence="1">
        <text>ATP + protein L-histidine = ADP + protein N-phospho-L-histidine.</text>
        <dbReference type="EC" id="2.7.13.3"/>
    </reaction>
</comment>
<keyword evidence="7" id="KW-0472">Membrane</keyword>
<dbReference type="GO" id="GO:0005886">
    <property type="term" value="C:plasma membrane"/>
    <property type="evidence" value="ECO:0007669"/>
    <property type="project" value="TreeGrafter"/>
</dbReference>